<dbReference type="GO" id="GO:0060003">
    <property type="term" value="P:copper ion export"/>
    <property type="evidence" value="ECO:0007669"/>
    <property type="project" value="TreeGrafter"/>
</dbReference>
<dbReference type="GO" id="GO:0015679">
    <property type="term" value="P:plasma membrane copper ion transport"/>
    <property type="evidence" value="ECO:0007669"/>
    <property type="project" value="TreeGrafter"/>
</dbReference>
<gene>
    <name evidence="6" type="ORF">SAMN05444278_101250</name>
</gene>
<proteinExistence type="inferred from homology"/>
<dbReference type="Gene3D" id="2.40.50.100">
    <property type="match status" value="1"/>
</dbReference>
<dbReference type="STRING" id="1155689.SAMN05444278_101250"/>
<feature type="domain" description="Multidrug resistance protein MdtA-like barrel-sandwich hybrid" evidence="4">
    <location>
        <begin position="76"/>
        <end position="216"/>
    </location>
</feature>
<accession>A0A1M4SNJ7</accession>
<name>A0A1M4SNJ7_9FLAO</name>
<dbReference type="Pfam" id="PF25954">
    <property type="entry name" value="Beta-barrel_RND_2"/>
    <property type="match status" value="1"/>
</dbReference>
<feature type="signal peptide" evidence="3">
    <location>
        <begin position="1"/>
        <end position="19"/>
    </location>
</feature>
<sequence>MKPSIILLLLIFANLNSSCGDSSETSTEDKNKSDAGHITLSHQQFKSAELQLGTPEFKKFSEQFEVTGIIDVPPKNRASVTAYFDGYVTQTELLVGDEVKKGDVLVKLKHPNFIKIQQNYVEALSNLEYLKSEFDRKQSLYEDDVIAQKVFQSTKNQFLNAKAQLASAKEQIKLMNLSPAQVAQGNFTSEINILAPISGKVSKLNVAQGKFIAKSDMIMEILDVDHVHLELEVFEKDLLNINKGDTLSFMIPEVTNQKFEAYVRLIGAEISQNRRVRVHAHPINENVNFKVGMFVNASLKTNEKKIIALPEEAFTSLDDQTFILQLDEKTSNTYQFSKLKIKSSVPQNGYKPILNADELNLKAQYLTKGVFDLITNSGGGHSH</sequence>
<dbReference type="NCBIfam" id="TIGR01730">
    <property type="entry name" value="RND_mfp"/>
    <property type="match status" value="1"/>
</dbReference>
<dbReference type="InterPro" id="IPR058625">
    <property type="entry name" value="MdtA-like_BSH"/>
</dbReference>
<dbReference type="PANTHER" id="PTHR30097">
    <property type="entry name" value="CATION EFFLUX SYSTEM PROTEIN CUSB"/>
    <property type="match status" value="1"/>
</dbReference>
<dbReference type="GO" id="GO:0030313">
    <property type="term" value="C:cell envelope"/>
    <property type="evidence" value="ECO:0007669"/>
    <property type="project" value="TreeGrafter"/>
</dbReference>
<dbReference type="GO" id="GO:0022857">
    <property type="term" value="F:transmembrane transporter activity"/>
    <property type="evidence" value="ECO:0007669"/>
    <property type="project" value="InterPro"/>
</dbReference>
<evidence type="ECO:0000259" key="5">
    <source>
        <dbReference type="Pfam" id="PF25954"/>
    </source>
</evidence>
<evidence type="ECO:0000259" key="4">
    <source>
        <dbReference type="Pfam" id="PF25917"/>
    </source>
</evidence>
<dbReference type="AlphaFoldDB" id="A0A1M4SNJ7"/>
<dbReference type="InterPro" id="IPR051909">
    <property type="entry name" value="MFP_Cation_Efflux"/>
</dbReference>
<feature type="chain" id="PRO_5012138024" evidence="3">
    <location>
        <begin position="20"/>
        <end position="383"/>
    </location>
</feature>
<evidence type="ECO:0000256" key="3">
    <source>
        <dbReference type="SAM" id="SignalP"/>
    </source>
</evidence>
<comment type="similarity">
    <text evidence="1">Belongs to the membrane fusion protein (MFP) (TC 8.A.1) family.</text>
</comment>
<evidence type="ECO:0000256" key="2">
    <source>
        <dbReference type="ARBA" id="ARBA00022448"/>
    </source>
</evidence>
<dbReference type="OrthoDB" id="9814657at2"/>
<dbReference type="RefSeq" id="WP_073190900.1">
    <property type="nucleotide sequence ID" value="NZ_FQTW01000001.1"/>
</dbReference>
<protein>
    <submittedName>
        <fullName evidence="6">Membrane fusion protein, cobalt-zinc-cadmium efflux system</fullName>
    </submittedName>
</protein>
<evidence type="ECO:0000313" key="7">
    <source>
        <dbReference type="Proteomes" id="UP000184462"/>
    </source>
</evidence>
<dbReference type="Proteomes" id="UP000184462">
    <property type="component" value="Unassembled WGS sequence"/>
</dbReference>
<dbReference type="PANTHER" id="PTHR30097:SF4">
    <property type="entry name" value="SLR6042 PROTEIN"/>
    <property type="match status" value="1"/>
</dbReference>
<dbReference type="GO" id="GO:0016020">
    <property type="term" value="C:membrane"/>
    <property type="evidence" value="ECO:0007669"/>
    <property type="project" value="InterPro"/>
</dbReference>
<reference evidence="6 7" key="1">
    <citation type="submission" date="2016-11" db="EMBL/GenBank/DDBJ databases">
        <authorList>
            <person name="Jaros S."/>
            <person name="Januszkiewicz K."/>
            <person name="Wedrychowicz H."/>
        </authorList>
    </citation>
    <scope>NUCLEOTIDE SEQUENCE [LARGE SCALE GENOMIC DNA]</scope>
    <source>
        <strain evidence="6 7">DSM 25661</strain>
    </source>
</reference>
<dbReference type="Pfam" id="PF25917">
    <property type="entry name" value="BSH_RND"/>
    <property type="match status" value="1"/>
</dbReference>
<keyword evidence="2" id="KW-0813">Transport</keyword>
<dbReference type="InterPro" id="IPR006143">
    <property type="entry name" value="RND_pump_MFP"/>
</dbReference>
<organism evidence="6 7">
    <name type="scientific">Psychroflexus salarius</name>
    <dbReference type="NCBI Taxonomy" id="1155689"/>
    <lineage>
        <taxon>Bacteria</taxon>
        <taxon>Pseudomonadati</taxon>
        <taxon>Bacteroidota</taxon>
        <taxon>Flavobacteriia</taxon>
        <taxon>Flavobacteriales</taxon>
        <taxon>Flavobacteriaceae</taxon>
        <taxon>Psychroflexus</taxon>
    </lineage>
</organism>
<dbReference type="InterPro" id="IPR058792">
    <property type="entry name" value="Beta-barrel_RND_2"/>
</dbReference>
<keyword evidence="7" id="KW-1185">Reference proteome</keyword>
<dbReference type="SUPFAM" id="SSF111369">
    <property type="entry name" value="HlyD-like secretion proteins"/>
    <property type="match status" value="1"/>
</dbReference>
<dbReference type="Gene3D" id="1.10.287.470">
    <property type="entry name" value="Helix hairpin bin"/>
    <property type="match status" value="1"/>
</dbReference>
<dbReference type="Gene3D" id="2.40.30.170">
    <property type="match status" value="1"/>
</dbReference>
<keyword evidence="3" id="KW-0732">Signal</keyword>
<feature type="domain" description="CusB-like beta-barrel" evidence="5">
    <location>
        <begin position="227"/>
        <end position="302"/>
    </location>
</feature>
<evidence type="ECO:0000256" key="1">
    <source>
        <dbReference type="ARBA" id="ARBA00009477"/>
    </source>
</evidence>
<dbReference type="EMBL" id="FQTW01000001">
    <property type="protein sequence ID" value="SHE33758.1"/>
    <property type="molecule type" value="Genomic_DNA"/>
</dbReference>
<evidence type="ECO:0000313" key="6">
    <source>
        <dbReference type="EMBL" id="SHE33758.1"/>
    </source>
</evidence>